<dbReference type="SUPFAM" id="SSF53098">
    <property type="entry name" value="Ribonuclease H-like"/>
    <property type="match status" value="1"/>
</dbReference>
<dbReference type="Gene3D" id="3.30.420.10">
    <property type="entry name" value="Ribonuclease H-like superfamily/Ribonuclease H"/>
    <property type="match status" value="1"/>
</dbReference>
<feature type="domain" description="RNase H type-1" evidence="1">
    <location>
        <begin position="1"/>
        <end position="54"/>
    </location>
</feature>
<protein>
    <recommendedName>
        <fullName evidence="1">RNase H type-1 domain-containing protein</fullName>
    </recommendedName>
</protein>
<evidence type="ECO:0000313" key="2">
    <source>
        <dbReference type="EMBL" id="KAJ8914847.1"/>
    </source>
</evidence>
<dbReference type="EMBL" id="JANEYG010000062">
    <property type="protein sequence ID" value="KAJ8914847.1"/>
    <property type="molecule type" value="Genomic_DNA"/>
</dbReference>
<dbReference type="InterPro" id="IPR036397">
    <property type="entry name" value="RNaseH_sf"/>
</dbReference>
<dbReference type="GO" id="GO:0003676">
    <property type="term" value="F:nucleic acid binding"/>
    <property type="evidence" value="ECO:0007669"/>
    <property type="project" value="InterPro"/>
</dbReference>
<dbReference type="AlphaFoldDB" id="A0AAV8VKV7"/>
<dbReference type="InterPro" id="IPR002156">
    <property type="entry name" value="RNaseH_domain"/>
</dbReference>
<reference evidence="2 3" key="1">
    <citation type="journal article" date="2023" name="Insect Mol. Biol.">
        <title>Genome sequencing provides insights into the evolution of gene families encoding plant cell wall-degrading enzymes in longhorned beetles.</title>
        <authorList>
            <person name="Shin N.R."/>
            <person name="Okamura Y."/>
            <person name="Kirsch R."/>
            <person name="Pauchet Y."/>
        </authorList>
    </citation>
    <scope>NUCLEOTIDE SEQUENCE [LARGE SCALE GENOMIC DNA]</scope>
    <source>
        <strain evidence="2">EAD_L_NR</strain>
    </source>
</reference>
<comment type="caution">
    <text evidence="2">The sequence shown here is derived from an EMBL/GenBank/DDBJ whole genome shotgun (WGS) entry which is preliminary data.</text>
</comment>
<evidence type="ECO:0000259" key="1">
    <source>
        <dbReference type="PROSITE" id="PS50879"/>
    </source>
</evidence>
<dbReference type="GO" id="GO:0004523">
    <property type="term" value="F:RNA-DNA hybrid ribonuclease activity"/>
    <property type="evidence" value="ECO:0007669"/>
    <property type="project" value="InterPro"/>
</dbReference>
<dbReference type="PROSITE" id="PS50879">
    <property type="entry name" value="RNASE_H_1"/>
    <property type="match status" value="1"/>
</dbReference>
<keyword evidence="3" id="KW-1185">Reference proteome</keyword>
<accession>A0AAV8VKV7</accession>
<name>A0AAV8VKV7_9CUCU</name>
<gene>
    <name evidence="2" type="ORF">NQ315_014860</name>
</gene>
<proteinExistence type="predicted"/>
<sequence length="232" mass="26836">MKNIFSKEPLVQNILALLKWLKQLNKDITFIFTPSHVGILGNEKADTAARLAANSNMIDSGISVSEKDIITEINNIYIEKWQNKWNHNDTAYKRIHPIVSTHKPSTLNLSRKDQTIYTRLKTGHTRLTSMHLLRGERPPRCERCRTTLTIEHILIQCPTYRPHRIAAGIEGNLENILCNNMLTINKLLAFLRASGIYRCYVENMEVHVNFRYNRKCQTDAIILVRKIMSENP</sequence>
<organism evidence="2 3">
    <name type="scientific">Exocentrus adspersus</name>
    <dbReference type="NCBI Taxonomy" id="1586481"/>
    <lineage>
        <taxon>Eukaryota</taxon>
        <taxon>Metazoa</taxon>
        <taxon>Ecdysozoa</taxon>
        <taxon>Arthropoda</taxon>
        <taxon>Hexapoda</taxon>
        <taxon>Insecta</taxon>
        <taxon>Pterygota</taxon>
        <taxon>Neoptera</taxon>
        <taxon>Endopterygota</taxon>
        <taxon>Coleoptera</taxon>
        <taxon>Polyphaga</taxon>
        <taxon>Cucujiformia</taxon>
        <taxon>Chrysomeloidea</taxon>
        <taxon>Cerambycidae</taxon>
        <taxon>Lamiinae</taxon>
        <taxon>Acanthocinini</taxon>
        <taxon>Exocentrus</taxon>
    </lineage>
</organism>
<dbReference type="Proteomes" id="UP001159042">
    <property type="component" value="Unassembled WGS sequence"/>
</dbReference>
<evidence type="ECO:0000313" key="3">
    <source>
        <dbReference type="Proteomes" id="UP001159042"/>
    </source>
</evidence>
<dbReference type="InterPro" id="IPR012337">
    <property type="entry name" value="RNaseH-like_sf"/>
</dbReference>